<organism evidence="3 4">
    <name type="scientific">Ictalurus punctatus</name>
    <name type="common">Channel catfish</name>
    <name type="synonym">Silurus punctatus</name>
    <dbReference type="NCBI Taxonomy" id="7998"/>
    <lineage>
        <taxon>Eukaryota</taxon>
        <taxon>Metazoa</taxon>
        <taxon>Chordata</taxon>
        <taxon>Craniata</taxon>
        <taxon>Vertebrata</taxon>
        <taxon>Euteleostomi</taxon>
        <taxon>Actinopterygii</taxon>
        <taxon>Neopterygii</taxon>
        <taxon>Teleostei</taxon>
        <taxon>Ostariophysi</taxon>
        <taxon>Siluriformes</taxon>
        <taxon>Ictaluridae</taxon>
        <taxon>Ictalurus</taxon>
    </lineage>
</organism>
<evidence type="ECO:0000256" key="2">
    <source>
        <dbReference type="SAM" id="MobiDB-lite"/>
    </source>
</evidence>
<keyword evidence="1" id="KW-0863">Zinc-finger</keyword>
<comment type="pathway">
    <text evidence="1">Protein modification; protein ubiquitination.</text>
</comment>
<dbReference type="GO" id="GO:0008270">
    <property type="term" value="F:zinc ion binding"/>
    <property type="evidence" value="ECO:0007669"/>
    <property type="project" value="UniProtKB-UniRule"/>
</dbReference>
<dbReference type="GeneID" id="108261583"/>
<keyword evidence="3" id="KW-1185">Reference proteome</keyword>
<dbReference type="GO" id="GO:0061630">
    <property type="term" value="F:ubiquitin protein ligase activity"/>
    <property type="evidence" value="ECO:0007669"/>
    <property type="project" value="UniProtKB-UniRule"/>
</dbReference>
<keyword evidence="1" id="KW-0808">Transferase</keyword>
<comment type="function">
    <text evidence="1">Ubiquitin ligase protein which is a component of the N-end rule pathway. Recognizes and binds to proteins bearing specific N-terminal residues that are destabilizing according to the N-end rule, leading to their ubiquitination and subsequent degradation.</text>
</comment>
<dbReference type="KEGG" id="ipu:108261583"/>
<dbReference type="GO" id="GO:0071596">
    <property type="term" value="P:ubiquitin-dependent protein catabolic process via the N-end rule pathway"/>
    <property type="evidence" value="ECO:0007669"/>
    <property type="project" value="UniProtKB-UniRule"/>
</dbReference>
<keyword evidence="1" id="KW-0862">Zinc</keyword>
<name>A0A9F7TJ34_ICTPU</name>
<evidence type="ECO:0000313" key="4">
    <source>
        <dbReference type="RefSeq" id="XP_053534859.1"/>
    </source>
</evidence>
<dbReference type="AlphaFoldDB" id="A0A9F7TJ34"/>
<dbReference type="InterPro" id="IPR039164">
    <property type="entry name" value="UBR1-like"/>
</dbReference>
<evidence type="ECO:0000256" key="1">
    <source>
        <dbReference type="RuleBase" id="RU366018"/>
    </source>
</evidence>
<feature type="region of interest" description="Disordered" evidence="2">
    <location>
        <begin position="263"/>
        <end position="290"/>
    </location>
</feature>
<dbReference type="Proteomes" id="UP000221080">
    <property type="component" value="Unplaced"/>
</dbReference>
<gene>
    <name evidence="4" type="primary">LOC108261583</name>
</gene>
<dbReference type="RefSeq" id="XP_053534859.1">
    <property type="nucleotide sequence ID" value="XM_053678884.1"/>
</dbReference>
<dbReference type="PANTHER" id="PTHR21497:SF28">
    <property type="entry name" value="E3 UBIQUITIN-PROTEIN LIGASE UBR2"/>
    <property type="match status" value="1"/>
</dbReference>
<protein>
    <recommendedName>
        <fullName evidence="1">E3 ubiquitin-protein ligase</fullName>
        <ecNumber evidence="1">2.3.2.27</ecNumber>
    </recommendedName>
</protein>
<dbReference type="OrthoDB" id="26387at2759"/>
<keyword evidence="1" id="KW-0479">Metal-binding</keyword>
<keyword evidence="1" id="KW-0833">Ubl conjugation pathway</keyword>
<dbReference type="GO" id="GO:0016567">
    <property type="term" value="P:protein ubiquitination"/>
    <property type="evidence" value="ECO:0007669"/>
    <property type="project" value="UniProtKB-UniRule"/>
</dbReference>
<dbReference type="GO" id="GO:0000151">
    <property type="term" value="C:ubiquitin ligase complex"/>
    <property type="evidence" value="ECO:0007669"/>
    <property type="project" value="TreeGrafter"/>
</dbReference>
<dbReference type="EC" id="2.3.2.27" evidence="1"/>
<comment type="catalytic activity">
    <reaction evidence="1">
        <text>S-ubiquitinyl-[E2 ubiquitin-conjugating enzyme]-L-cysteine + [acceptor protein]-L-lysine = [E2 ubiquitin-conjugating enzyme]-L-cysteine + N(6)-ubiquitinyl-[acceptor protein]-L-lysine.</text>
        <dbReference type="EC" id="2.3.2.27"/>
    </reaction>
</comment>
<reference evidence="4" key="1">
    <citation type="submission" date="2025-08" db="UniProtKB">
        <authorList>
            <consortium name="RefSeq"/>
        </authorList>
    </citation>
    <scope>IDENTIFICATION</scope>
    <source>
        <tissue evidence="4">Blood</tissue>
    </source>
</reference>
<evidence type="ECO:0000313" key="3">
    <source>
        <dbReference type="Proteomes" id="UP000221080"/>
    </source>
</evidence>
<proteinExistence type="inferred from homology"/>
<sequence>MVVSIKTMRECTAAAPPCEGTGHCHKETVWDKDKAKRKRKAELCWKKTMAQTLQSQSHFINKYIDLLTQDSEDLDASASTSAEHSPNSCDGALVCVGPRRWRARGGERRQMEMCILCHEAQEILPDGTAMVLAAFVQRSTVMSENRKRPPHNSERYDPLFMHPNLSFGTHTGSCGHIMHSLCWQRYFETLQSQDAQWLHEQTSYDVENGEYLCPLCKCRSNTVIPLLPLTETTCSYSNSEQPGLAHWLNTTCQQIRALHSAHKRAKPTNAGETETVEDSPPPESFRLDHTPVNPYSSSVREMLMTFGTATYKVGLKVHPNEQDPRVPIMCWGSCSCTIQSIESLLVDEEKPLFGSLPCRQV</sequence>
<comment type="similarity">
    <text evidence="1">Belongs to the E3 ubiquitin-protein ligase UBR1-like family.</text>
</comment>
<accession>A0A9F7TJ34</accession>
<dbReference type="GO" id="GO:0005737">
    <property type="term" value="C:cytoplasm"/>
    <property type="evidence" value="ECO:0007669"/>
    <property type="project" value="TreeGrafter"/>
</dbReference>
<dbReference type="PANTHER" id="PTHR21497">
    <property type="entry name" value="UBIQUITIN LIGASE E3 ALPHA-RELATED"/>
    <property type="match status" value="1"/>
</dbReference>